<dbReference type="RefSeq" id="XP_056474824.1">
    <property type="nucleotide sequence ID" value="XM_056618665.1"/>
</dbReference>
<sequence length="349" mass="40427">MAPPLGFLSSKYFGLYCLLSIGFTIYLLVVSSPPITFGTLSTADRHPKQHIQYRGPYAIAIFLASKSNERPEDSDNDDGYYVSARTIVYQLLHSPSTKLRNPVPVVILVSQHARESKRQRLRDDGAIVVNVDDVAHNMTITIDRWTDTFTKLRLFDPNVVPYEKVLLMDADIALTHPIDAIFQDSNTDPRETNQTALTEPEREPLPEKYIMAASPESLQRDHSYPFLDPDNLSTRFNSGLLMYSPSTELFQHYLKLLENPDLYYTGGPDQDLLNYAHRWGGPMPWRRLHYSWYLNWPNDNDFKGNMAMLHTKWWDHEFSYSSDSVEKFAFARRWEMEGYWIGKEGYISH</sequence>
<protein>
    <recommendedName>
        <fullName evidence="4">Glycosyltransferase family 8 protein</fullName>
    </recommendedName>
</protein>
<keyword evidence="1" id="KW-0472">Membrane</keyword>
<reference evidence="2" key="1">
    <citation type="submission" date="2022-11" db="EMBL/GenBank/DDBJ databases">
        <authorList>
            <person name="Petersen C."/>
        </authorList>
    </citation>
    <scope>NUCLEOTIDE SEQUENCE</scope>
    <source>
        <strain evidence="2">IBT 30761</strain>
    </source>
</reference>
<accession>A0A9W9FFB2</accession>
<evidence type="ECO:0000256" key="1">
    <source>
        <dbReference type="SAM" id="Phobius"/>
    </source>
</evidence>
<proteinExistence type="predicted"/>
<dbReference type="SUPFAM" id="SSF53448">
    <property type="entry name" value="Nucleotide-diphospho-sugar transferases"/>
    <property type="match status" value="1"/>
</dbReference>
<keyword evidence="1" id="KW-0812">Transmembrane</keyword>
<keyword evidence="3" id="KW-1185">Reference proteome</keyword>
<comment type="caution">
    <text evidence="2">The sequence shown here is derived from an EMBL/GenBank/DDBJ whole genome shotgun (WGS) entry which is preliminary data.</text>
</comment>
<dbReference type="InterPro" id="IPR050587">
    <property type="entry name" value="GNT1/Glycosyltrans_8"/>
</dbReference>
<feature type="transmembrane region" description="Helical" evidence="1">
    <location>
        <begin position="12"/>
        <end position="29"/>
    </location>
</feature>
<reference evidence="2" key="2">
    <citation type="journal article" date="2023" name="IMA Fungus">
        <title>Comparative genomic study of the Penicillium genus elucidates a diverse pangenome and 15 lateral gene transfer events.</title>
        <authorList>
            <person name="Petersen C."/>
            <person name="Sorensen T."/>
            <person name="Nielsen M.R."/>
            <person name="Sondergaard T.E."/>
            <person name="Sorensen J.L."/>
            <person name="Fitzpatrick D.A."/>
            <person name="Frisvad J.C."/>
            <person name="Nielsen K.L."/>
        </authorList>
    </citation>
    <scope>NUCLEOTIDE SEQUENCE</scope>
    <source>
        <strain evidence="2">IBT 30761</strain>
    </source>
</reference>
<dbReference type="AlphaFoldDB" id="A0A9W9FFB2"/>
<name>A0A9W9FFB2_9EURO</name>
<dbReference type="PANTHER" id="PTHR11183">
    <property type="entry name" value="GLYCOGENIN SUBFAMILY MEMBER"/>
    <property type="match status" value="1"/>
</dbReference>
<dbReference type="OrthoDB" id="2014201at2759"/>
<dbReference type="Gene3D" id="3.90.550.10">
    <property type="entry name" value="Spore Coat Polysaccharide Biosynthesis Protein SpsA, Chain A"/>
    <property type="match status" value="1"/>
</dbReference>
<evidence type="ECO:0008006" key="4">
    <source>
        <dbReference type="Google" id="ProtNLM"/>
    </source>
</evidence>
<gene>
    <name evidence="2" type="ORF">N7532_006171</name>
</gene>
<dbReference type="GeneID" id="81357644"/>
<dbReference type="EMBL" id="JAPQKI010000005">
    <property type="protein sequence ID" value="KAJ5099170.1"/>
    <property type="molecule type" value="Genomic_DNA"/>
</dbReference>
<organism evidence="2 3">
    <name type="scientific">Penicillium argentinense</name>
    <dbReference type="NCBI Taxonomy" id="1131581"/>
    <lineage>
        <taxon>Eukaryota</taxon>
        <taxon>Fungi</taxon>
        <taxon>Dikarya</taxon>
        <taxon>Ascomycota</taxon>
        <taxon>Pezizomycotina</taxon>
        <taxon>Eurotiomycetes</taxon>
        <taxon>Eurotiomycetidae</taxon>
        <taxon>Eurotiales</taxon>
        <taxon>Aspergillaceae</taxon>
        <taxon>Penicillium</taxon>
    </lineage>
</organism>
<dbReference type="InterPro" id="IPR029044">
    <property type="entry name" value="Nucleotide-diphossugar_trans"/>
</dbReference>
<keyword evidence="1" id="KW-1133">Transmembrane helix</keyword>
<dbReference type="Proteomes" id="UP001149074">
    <property type="component" value="Unassembled WGS sequence"/>
</dbReference>
<evidence type="ECO:0000313" key="3">
    <source>
        <dbReference type="Proteomes" id="UP001149074"/>
    </source>
</evidence>
<evidence type="ECO:0000313" key="2">
    <source>
        <dbReference type="EMBL" id="KAJ5099170.1"/>
    </source>
</evidence>